<dbReference type="InterPro" id="IPR017961">
    <property type="entry name" value="DNA_pol_Y-fam_little_finger"/>
</dbReference>
<dbReference type="Proteomes" id="UP000269793">
    <property type="component" value="Chromosome VII"/>
</dbReference>
<dbReference type="InterPro" id="IPR036775">
    <property type="entry name" value="DNA_pol_Y-fam_lit_finger_sf"/>
</dbReference>
<evidence type="ECO:0000256" key="9">
    <source>
        <dbReference type="ARBA" id="ARBA00022932"/>
    </source>
</evidence>
<name>A0A3G2S9G1_MALR7</name>
<dbReference type="Gene3D" id="3.30.1490.100">
    <property type="entry name" value="DNA polymerase, Y-family, little finger domain"/>
    <property type="match status" value="1"/>
</dbReference>
<feature type="region of interest" description="Disordered" evidence="12">
    <location>
        <begin position="1"/>
        <end position="48"/>
    </location>
</feature>
<dbReference type="VEuPathDB" id="FungiDB:DNF11_3520"/>
<dbReference type="GO" id="GO:0046872">
    <property type="term" value="F:metal ion binding"/>
    <property type="evidence" value="ECO:0007669"/>
    <property type="project" value="UniProtKB-KW"/>
</dbReference>
<keyword evidence="9" id="KW-0239">DNA-directed DNA polymerase</keyword>
<dbReference type="InterPro" id="IPR050116">
    <property type="entry name" value="DNA_polymerase-Y"/>
</dbReference>
<keyword evidence="5" id="KW-0235">DNA replication</keyword>
<keyword evidence="10" id="KW-0234">DNA repair</keyword>
<proteinExistence type="predicted"/>
<reference evidence="14 15" key="1">
    <citation type="submission" date="2018-10" db="EMBL/GenBank/DDBJ databases">
        <title>Complete genome sequence of Malassezia restricta CBS 7877.</title>
        <authorList>
            <person name="Morand S.C."/>
            <person name="Bertignac M."/>
            <person name="Iltis A."/>
            <person name="Kolder I."/>
            <person name="Pirovano W."/>
            <person name="Jourdain R."/>
            <person name="Clavaud C."/>
        </authorList>
    </citation>
    <scope>NUCLEOTIDE SEQUENCE [LARGE SCALE GENOMIC DNA]</scope>
    <source>
        <strain evidence="14 15">CBS 7877</strain>
    </source>
</reference>
<dbReference type="EMBL" id="CP033154">
    <property type="protein sequence ID" value="AYO44470.1"/>
    <property type="molecule type" value="Genomic_DNA"/>
</dbReference>
<gene>
    <name evidence="14" type="primary">mug40</name>
    <name evidence="14" type="ORF">DNF11_3520</name>
</gene>
<dbReference type="InterPro" id="IPR022880">
    <property type="entry name" value="DNApol_IV"/>
</dbReference>
<dbReference type="Pfam" id="PF11799">
    <property type="entry name" value="IMS_C"/>
    <property type="match status" value="1"/>
</dbReference>
<evidence type="ECO:0000256" key="4">
    <source>
        <dbReference type="ARBA" id="ARBA00022695"/>
    </source>
</evidence>
<dbReference type="PANTHER" id="PTHR11076">
    <property type="entry name" value="DNA REPAIR POLYMERASE UMUC / TRANSFERASE FAMILY MEMBER"/>
    <property type="match status" value="1"/>
</dbReference>
<dbReference type="Gene3D" id="3.30.160.60">
    <property type="entry name" value="Classic Zinc Finger"/>
    <property type="match status" value="1"/>
</dbReference>
<dbReference type="InterPro" id="IPR043128">
    <property type="entry name" value="Rev_trsase/Diguanyl_cyclase"/>
</dbReference>
<keyword evidence="4 14" id="KW-0548">Nucleotidyltransferase</keyword>
<evidence type="ECO:0000313" key="14">
    <source>
        <dbReference type="EMBL" id="AYO44470.1"/>
    </source>
</evidence>
<dbReference type="GO" id="GO:0005634">
    <property type="term" value="C:nucleus"/>
    <property type="evidence" value="ECO:0007669"/>
    <property type="project" value="TreeGrafter"/>
</dbReference>
<dbReference type="GO" id="GO:0042276">
    <property type="term" value="P:error-prone translesion synthesis"/>
    <property type="evidence" value="ECO:0007669"/>
    <property type="project" value="TreeGrafter"/>
</dbReference>
<accession>A0A3G2S9G1</accession>
<dbReference type="FunFam" id="3.30.1490.100:FF:000004">
    <property type="entry name" value="DNA polymerase IV"/>
    <property type="match status" value="1"/>
</dbReference>
<evidence type="ECO:0000256" key="12">
    <source>
        <dbReference type="SAM" id="MobiDB-lite"/>
    </source>
</evidence>
<dbReference type="SUPFAM" id="SSF56672">
    <property type="entry name" value="DNA/RNA polymerases"/>
    <property type="match status" value="1"/>
</dbReference>
<evidence type="ECO:0000256" key="3">
    <source>
        <dbReference type="ARBA" id="ARBA00022679"/>
    </source>
</evidence>
<comment type="catalytic activity">
    <reaction evidence="11">
        <text>DNA(n) + a 2'-deoxyribonucleoside 5'-triphosphate = DNA(n+1) + diphosphate</text>
        <dbReference type="Rhea" id="RHEA:22508"/>
        <dbReference type="Rhea" id="RHEA-COMP:17339"/>
        <dbReference type="Rhea" id="RHEA-COMP:17340"/>
        <dbReference type="ChEBI" id="CHEBI:33019"/>
        <dbReference type="ChEBI" id="CHEBI:61560"/>
        <dbReference type="ChEBI" id="CHEBI:173112"/>
        <dbReference type="EC" id="2.7.7.7"/>
    </reaction>
</comment>
<dbReference type="GO" id="GO:0003684">
    <property type="term" value="F:damaged DNA binding"/>
    <property type="evidence" value="ECO:0007669"/>
    <property type="project" value="InterPro"/>
</dbReference>
<evidence type="ECO:0000256" key="1">
    <source>
        <dbReference type="ARBA" id="ARBA00012417"/>
    </source>
</evidence>
<keyword evidence="15" id="KW-1185">Reference proteome</keyword>
<dbReference type="Gene3D" id="3.30.70.270">
    <property type="match status" value="1"/>
</dbReference>
<evidence type="ECO:0000259" key="13">
    <source>
        <dbReference type="PROSITE" id="PS50173"/>
    </source>
</evidence>
<keyword evidence="3 14" id="KW-0808">Transferase</keyword>
<dbReference type="STRING" id="425264.A0A3G2S9G1"/>
<dbReference type="OrthoDB" id="1747274at2759"/>
<dbReference type="GO" id="GO:0006281">
    <property type="term" value="P:DNA repair"/>
    <property type="evidence" value="ECO:0007669"/>
    <property type="project" value="UniProtKB-KW"/>
</dbReference>
<protein>
    <recommendedName>
        <fullName evidence="2">DNA polymerase kappa</fullName>
        <ecNumber evidence="1">2.7.7.7</ecNumber>
    </recommendedName>
</protein>
<keyword evidence="8" id="KW-0460">Magnesium</keyword>
<evidence type="ECO:0000256" key="5">
    <source>
        <dbReference type="ARBA" id="ARBA00022705"/>
    </source>
</evidence>
<evidence type="ECO:0000256" key="2">
    <source>
        <dbReference type="ARBA" id="ARBA00016178"/>
    </source>
</evidence>
<feature type="domain" description="UmuC" evidence="13">
    <location>
        <begin position="100"/>
        <end position="280"/>
    </location>
</feature>
<keyword evidence="7" id="KW-0227">DNA damage</keyword>
<dbReference type="Gene3D" id="1.10.150.810">
    <property type="match status" value="2"/>
</dbReference>
<evidence type="ECO:0000256" key="8">
    <source>
        <dbReference type="ARBA" id="ARBA00022842"/>
    </source>
</evidence>
<organism evidence="14 15">
    <name type="scientific">Malassezia restricta (strain ATCC 96810 / NBRC 103918 / CBS 7877)</name>
    <name type="common">Seborrheic dermatitis infection agent</name>
    <dbReference type="NCBI Taxonomy" id="425264"/>
    <lineage>
        <taxon>Eukaryota</taxon>
        <taxon>Fungi</taxon>
        <taxon>Dikarya</taxon>
        <taxon>Basidiomycota</taxon>
        <taxon>Ustilaginomycotina</taxon>
        <taxon>Malasseziomycetes</taxon>
        <taxon>Malasseziales</taxon>
        <taxon>Malasseziaceae</taxon>
        <taxon>Malassezia</taxon>
    </lineage>
</organism>
<evidence type="ECO:0000256" key="10">
    <source>
        <dbReference type="ARBA" id="ARBA00023204"/>
    </source>
</evidence>
<evidence type="ECO:0000256" key="7">
    <source>
        <dbReference type="ARBA" id="ARBA00022763"/>
    </source>
</evidence>
<dbReference type="GO" id="GO:0070987">
    <property type="term" value="P:error-free translesion synthesis"/>
    <property type="evidence" value="ECO:0007669"/>
    <property type="project" value="UniProtKB-ARBA"/>
</dbReference>
<dbReference type="AlphaFoldDB" id="A0A3G2S9G1"/>
<dbReference type="CDD" id="cd03586">
    <property type="entry name" value="PolY_Pol_IV_kappa"/>
    <property type="match status" value="1"/>
</dbReference>
<dbReference type="GO" id="GO:0003887">
    <property type="term" value="F:DNA-directed DNA polymerase activity"/>
    <property type="evidence" value="ECO:0007669"/>
    <property type="project" value="UniProtKB-KW"/>
</dbReference>
<evidence type="ECO:0000256" key="6">
    <source>
        <dbReference type="ARBA" id="ARBA00022723"/>
    </source>
</evidence>
<dbReference type="GO" id="GO:0006260">
    <property type="term" value="P:DNA replication"/>
    <property type="evidence" value="ECO:0007669"/>
    <property type="project" value="UniProtKB-KW"/>
</dbReference>
<evidence type="ECO:0000256" key="11">
    <source>
        <dbReference type="ARBA" id="ARBA00049244"/>
    </source>
</evidence>
<dbReference type="EC" id="2.7.7.7" evidence="1"/>
<dbReference type="Gene3D" id="3.40.1170.60">
    <property type="match status" value="1"/>
</dbReference>
<dbReference type="InterPro" id="IPR043502">
    <property type="entry name" value="DNA/RNA_pol_sf"/>
</dbReference>
<dbReference type="Pfam" id="PF00817">
    <property type="entry name" value="IMS"/>
    <property type="match status" value="1"/>
</dbReference>
<dbReference type="PANTHER" id="PTHR11076:SF33">
    <property type="entry name" value="DNA POLYMERASE KAPPA"/>
    <property type="match status" value="1"/>
</dbReference>
<dbReference type="InterPro" id="IPR001126">
    <property type="entry name" value="UmuC"/>
</dbReference>
<keyword evidence="6" id="KW-0479">Metal-binding</keyword>
<evidence type="ECO:0000313" key="15">
    <source>
        <dbReference type="Proteomes" id="UP000269793"/>
    </source>
</evidence>
<sequence>MTSADEASLYQHLGGPSSHKAGVASDADTQKRIHDVSQGSKYYENERRRHEAVTRRIDRMLERRSAALDRLGSVERARAESHVSRVVAELEAQRDVSRIILHCDMDMFYAAVEVQRCPELRGKRFAVGHGVLLTASYEARQRGVRSAMAEYVARALCPDLLVVETHFDAYRRRSEQVMSVLRTYDPTLHQRSLDEAYLDVTSYCATHAMDPRDVAAQLRLDVYQATEGLTVSVGIACNRLLAKIASDHGKPDGVWYVPPTRDDMIAFMRGLSVRKVPGIGQVTERMLSAISIHTCDDIWARRVELSVCIDSYRMLLAAALGISDTHIAPPSRDARRSVGCERTLAPTTDPATLHAHLRATCENLSRDLVQQAYRARTVTLVCKRDTFERFTRARACRVAVYTSDDLYAVVHALLEQERAASPVPLCLRLVGVRASSLIDMHTARDGPLAQWLKTPPTASRDPVVCPVCSKDIQVRGVRTASINAHIDACLSRASRT</sequence>
<dbReference type="PROSITE" id="PS50173">
    <property type="entry name" value="UMUC"/>
    <property type="match status" value="1"/>
</dbReference>
<dbReference type="SUPFAM" id="SSF100879">
    <property type="entry name" value="Lesion bypass DNA polymerase (Y-family), little finger domain"/>
    <property type="match status" value="1"/>
</dbReference>